<gene>
    <name evidence="2" type="ORF">NQ318_009598</name>
</gene>
<sequence length="102" mass="12017">MNALQRNVRAGILKYFAEIFFTNKTIKVYQNLNYLDSGISWFTALLSFIRSIDLFQDDMDYEKEQERLLRLFEEVSSGEDYDDEEETGGDDYIEERSEASDT</sequence>
<protein>
    <submittedName>
        <fullName evidence="2">Uncharacterized protein</fullName>
    </submittedName>
</protein>
<proteinExistence type="predicted"/>
<feature type="region of interest" description="Disordered" evidence="1">
    <location>
        <begin position="74"/>
        <end position="102"/>
    </location>
</feature>
<dbReference type="Proteomes" id="UP001162162">
    <property type="component" value="Unassembled WGS sequence"/>
</dbReference>
<reference evidence="2" key="1">
    <citation type="journal article" date="2023" name="Insect Mol. Biol.">
        <title>Genome sequencing provides insights into the evolution of gene families encoding plant cell wall-degrading enzymes in longhorned beetles.</title>
        <authorList>
            <person name="Shin N.R."/>
            <person name="Okamura Y."/>
            <person name="Kirsch R."/>
            <person name="Pauchet Y."/>
        </authorList>
    </citation>
    <scope>NUCLEOTIDE SEQUENCE</scope>
    <source>
        <strain evidence="2">AMC_N1</strain>
    </source>
</reference>
<feature type="compositionally biased region" description="Acidic residues" evidence="1">
    <location>
        <begin position="76"/>
        <end position="93"/>
    </location>
</feature>
<dbReference type="AlphaFoldDB" id="A0AAV8X957"/>
<evidence type="ECO:0000313" key="3">
    <source>
        <dbReference type="Proteomes" id="UP001162162"/>
    </source>
</evidence>
<comment type="caution">
    <text evidence="2">The sequence shown here is derived from an EMBL/GenBank/DDBJ whole genome shotgun (WGS) entry which is preliminary data.</text>
</comment>
<keyword evidence="3" id="KW-1185">Reference proteome</keyword>
<evidence type="ECO:0000313" key="2">
    <source>
        <dbReference type="EMBL" id="KAJ8935473.1"/>
    </source>
</evidence>
<name>A0AAV8X957_9CUCU</name>
<organism evidence="2 3">
    <name type="scientific">Aromia moschata</name>
    <dbReference type="NCBI Taxonomy" id="1265417"/>
    <lineage>
        <taxon>Eukaryota</taxon>
        <taxon>Metazoa</taxon>
        <taxon>Ecdysozoa</taxon>
        <taxon>Arthropoda</taxon>
        <taxon>Hexapoda</taxon>
        <taxon>Insecta</taxon>
        <taxon>Pterygota</taxon>
        <taxon>Neoptera</taxon>
        <taxon>Endopterygota</taxon>
        <taxon>Coleoptera</taxon>
        <taxon>Polyphaga</taxon>
        <taxon>Cucujiformia</taxon>
        <taxon>Chrysomeloidea</taxon>
        <taxon>Cerambycidae</taxon>
        <taxon>Cerambycinae</taxon>
        <taxon>Callichromatini</taxon>
        <taxon>Aromia</taxon>
    </lineage>
</organism>
<dbReference type="EMBL" id="JAPWTK010000879">
    <property type="protein sequence ID" value="KAJ8935473.1"/>
    <property type="molecule type" value="Genomic_DNA"/>
</dbReference>
<evidence type="ECO:0000256" key="1">
    <source>
        <dbReference type="SAM" id="MobiDB-lite"/>
    </source>
</evidence>
<accession>A0AAV8X957</accession>